<dbReference type="Proteomes" id="UP001596353">
    <property type="component" value="Unassembled WGS sequence"/>
</dbReference>
<evidence type="ECO:0000313" key="4">
    <source>
        <dbReference type="Proteomes" id="UP001596353"/>
    </source>
</evidence>
<name>A0ABW2AZR9_9RHOB</name>
<keyword evidence="2" id="KW-0067">ATP-binding</keyword>
<dbReference type="InterPro" id="IPR033756">
    <property type="entry name" value="YlxH/NBP35"/>
</dbReference>
<comment type="caution">
    <text evidence="3">The sequence shown here is derived from an EMBL/GenBank/DDBJ whole genome shotgun (WGS) entry which is preliminary data.</text>
</comment>
<dbReference type="PANTHER" id="PTHR43384">
    <property type="entry name" value="SEPTUM SITE-DETERMINING PROTEIN MIND HOMOLOG, CHLOROPLASTIC-RELATED"/>
    <property type="match status" value="1"/>
</dbReference>
<proteinExistence type="predicted"/>
<dbReference type="InterPro" id="IPR050625">
    <property type="entry name" value="ParA/MinD_ATPase"/>
</dbReference>
<dbReference type="Pfam" id="PF10609">
    <property type="entry name" value="ParA"/>
    <property type="match status" value="1"/>
</dbReference>
<reference evidence="4" key="1">
    <citation type="journal article" date="2019" name="Int. J. Syst. Evol. Microbiol.">
        <title>The Global Catalogue of Microorganisms (GCM) 10K type strain sequencing project: providing services to taxonomists for standard genome sequencing and annotation.</title>
        <authorList>
            <consortium name="The Broad Institute Genomics Platform"/>
            <consortium name="The Broad Institute Genome Sequencing Center for Infectious Disease"/>
            <person name="Wu L."/>
            <person name="Ma J."/>
        </authorList>
    </citation>
    <scope>NUCLEOTIDE SEQUENCE [LARGE SCALE GENOMIC DNA]</scope>
    <source>
        <strain evidence="4">CCUG 66188</strain>
    </source>
</reference>
<accession>A0ABW2AZR9</accession>
<sequence length="243" mass="25795">MSCCGRAGAGASTIAVNLAASLAKGSEAGKTALVDLDIQNGAIALMLDLPDSEEAARFVQGNATPDAAFLDKAMVRHASGVDVLTAPDIFAPLSAIAPEDMITLMSALKSRYDHVIIDMPQTIVDWMDPVLANASRVLVVADMSLPSVKRTRKLINLIAEEHMTLPIKVVMNFEKKPLVTSEAQKEAAQLIGRPLLYWIPTDARAAKRAIDLGTPLITSAKRSAPAKAMAGLHKTLFAATRKG</sequence>
<evidence type="ECO:0000313" key="3">
    <source>
        <dbReference type="EMBL" id="MFC6758456.1"/>
    </source>
</evidence>
<keyword evidence="1" id="KW-0547">Nucleotide-binding</keyword>
<gene>
    <name evidence="3" type="ORF">ACFQFQ_01390</name>
</gene>
<keyword evidence="4" id="KW-1185">Reference proteome</keyword>
<dbReference type="SUPFAM" id="SSF52540">
    <property type="entry name" value="P-loop containing nucleoside triphosphate hydrolases"/>
    <property type="match status" value="1"/>
</dbReference>
<dbReference type="Gene3D" id="3.40.50.300">
    <property type="entry name" value="P-loop containing nucleotide triphosphate hydrolases"/>
    <property type="match status" value="1"/>
</dbReference>
<evidence type="ECO:0000256" key="2">
    <source>
        <dbReference type="ARBA" id="ARBA00022840"/>
    </source>
</evidence>
<dbReference type="EMBL" id="JBHSWG010000001">
    <property type="protein sequence ID" value="MFC6758456.1"/>
    <property type="molecule type" value="Genomic_DNA"/>
</dbReference>
<organism evidence="3 4">
    <name type="scientific">Sulfitobacter porphyrae</name>
    <dbReference type="NCBI Taxonomy" id="1246864"/>
    <lineage>
        <taxon>Bacteria</taxon>
        <taxon>Pseudomonadati</taxon>
        <taxon>Pseudomonadota</taxon>
        <taxon>Alphaproteobacteria</taxon>
        <taxon>Rhodobacterales</taxon>
        <taxon>Roseobacteraceae</taxon>
        <taxon>Sulfitobacter</taxon>
    </lineage>
</organism>
<dbReference type="PANTHER" id="PTHR43384:SF13">
    <property type="entry name" value="SLR0110 PROTEIN"/>
    <property type="match status" value="1"/>
</dbReference>
<dbReference type="InterPro" id="IPR027417">
    <property type="entry name" value="P-loop_NTPase"/>
</dbReference>
<protein>
    <submittedName>
        <fullName evidence="3">CpaE family protein</fullName>
    </submittedName>
</protein>
<evidence type="ECO:0000256" key="1">
    <source>
        <dbReference type="ARBA" id="ARBA00022741"/>
    </source>
</evidence>